<proteinExistence type="predicted"/>
<keyword evidence="3" id="KW-1185">Reference proteome</keyword>
<dbReference type="EMBL" id="JBHLWV010000031">
    <property type="protein sequence ID" value="MFC0316481.1"/>
    <property type="molecule type" value="Genomic_DNA"/>
</dbReference>
<evidence type="ECO:0000313" key="2">
    <source>
        <dbReference type="EMBL" id="MFC0316481.1"/>
    </source>
</evidence>
<evidence type="ECO:0000256" key="1">
    <source>
        <dbReference type="SAM" id="MobiDB-lite"/>
    </source>
</evidence>
<reference evidence="2 3" key="1">
    <citation type="submission" date="2024-09" db="EMBL/GenBank/DDBJ databases">
        <authorList>
            <person name="Sun Q."/>
            <person name="Mori K."/>
        </authorList>
    </citation>
    <scope>NUCLEOTIDE SEQUENCE [LARGE SCALE GENOMIC DNA]</scope>
    <source>
        <strain evidence="2 3">CCM 7957</strain>
    </source>
</reference>
<gene>
    <name evidence="2" type="ORF">ACFFJD_16660</name>
</gene>
<accession>A0ABV6HCQ0</accession>
<comment type="caution">
    <text evidence="2">The sequence shown here is derived from an EMBL/GenBank/DDBJ whole genome shotgun (WGS) entry which is preliminary data.</text>
</comment>
<dbReference type="RefSeq" id="WP_382366205.1">
    <property type="nucleotide sequence ID" value="NZ_JBHLWV010000031.1"/>
</dbReference>
<dbReference type="Proteomes" id="UP001589783">
    <property type="component" value="Unassembled WGS sequence"/>
</dbReference>
<feature type="region of interest" description="Disordered" evidence="1">
    <location>
        <begin position="1"/>
        <end position="21"/>
    </location>
</feature>
<organism evidence="2 3">
    <name type="scientific">Gordonia phosphorivorans</name>
    <dbReference type="NCBI Taxonomy" id="1056982"/>
    <lineage>
        <taxon>Bacteria</taxon>
        <taxon>Bacillati</taxon>
        <taxon>Actinomycetota</taxon>
        <taxon>Actinomycetes</taxon>
        <taxon>Mycobacteriales</taxon>
        <taxon>Gordoniaceae</taxon>
        <taxon>Gordonia</taxon>
    </lineage>
</organism>
<feature type="compositionally biased region" description="Basic and acidic residues" evidence="1">
    <location>
        <begin position="1"/>
        <end position="10"/>
    </location>
</feature>
<sequence>MSSKPADDHSSSASDSAEQWRRRRRLDEIFGDVVPETMADAGESAHTDRGRGWYEQNKPPHHG</sequence>
<protein>
    <submittedName>
        <fullName evidence="2">Uncharacterized protein</fullName>
    </submittedName>
</protein>
<name>A0ABV6HCQ0_9ACTN</name>
<feature type="compositionally biased region" description="Basic and acidic residues" evidence="1">
    <location>
        <begin position="43"/>
        <end position="52"/>
    </location>
</feature>
<evidence type="ECO:0000313" key="3">
    <source>
        <dbReference type="Proteomes" id="UP001589783"/>
    </source>
</evidence>
<feature type="region of interest" description="Disordered" evidence="1">
    <location>
        <begin position="33"/>
        <end position="63"/>
    </location>
</feature>